<dbReference type="AlphaFoldDB" id="H1HJ95"/>
<accession>H1HJ95</accession>
<reference evidence="1 2" key="1">
    <citation type="submission" date="2011-12" db="EMBL/GenBank/DDBJ databases">
        <title>The Genome Sequence of Prevotella maculosa OT 289.</title>
        <authorList>
            <consortium name="The Broad Institute Genome Sequencing Platform"/>
            <person name="Earl A."/>
            <person name="Ward D."/>
            <person name="Feldgarden M."/>
            <person name="Gevers D."/>
            <person name="Izard J."/>
            <person name="Blanton J.M."/>
            <person name="Mathney J."/>
            <person name="Tanner A.C."/>
            <person name="Dewhirst F.E."/>
            <person name="Young S.K."/>
            <person name="Zeng Q."/>
            <person name="Gargeya S."/>
            <person name="Fitzgerald M."/>
            <person name="Haas B."/>
            <person name="Abouelleil A."/>
            <person name="Alvarado L."/>
            <person name="Arachchi H.M."/>
            <person name="Berlin A."/>
            <person name="Chapman S.B."/>
            <person name="Gearin G."/>
            <person name="Goldberg J."/>
            <person name="Griggs A."/>
            <person name="Gujja S."/>
            <person name="Hansen M."/>
            <person name="Heiman D."/>
            <person name="Howarth C."/>
            <person name="Larimer J."/>
            <person name="Lui A."/>
            <person name="MacDonald P.J.P."/>
            <person name="McCowen C."/>
            <person name="Montmayeur A."/>
            <person name="Murphy C."/>
            <person name="Neiman D."/>
            <person name="Pearson M."/>
            <person name="Priest M."/>
            <person name="Roberts A."/>
            <person name="Saif S."/>
            <person name="Shea T."/>
            <person name="Sisk P."/>
            <person name="Stolte C."/>
            <person name="Sykes S."/>
            <person name="Wortman J."/>
            <person name="Nusbaum C."/>
            <person name="Birren B."/>
        </authorList>
    </citation>
    <scope>NUCLEOTIDE SEQUENCE [LARGE SCALE GENOMIC DNA]</scope>
    <source>
        <strain evidence="1 2">OT 289</strain>
    </source>
</reference>
<evidence type="ECO:0000313" key="1">
    <source>
        <dbReference type="EMBL" id="EHO74094.1"/>
    </source>
</evidence>
<dbReference type="OrthoDB" id="1086519at2"/>
<dbReference type="STRING" id="999422.HMPREF9944_00239"/>
<comment type="caution">
    <text evidence="1">The sequence shown here is derived from an EMBL/GenBank/DDBJ whole genome shotgun (WGS) entry which is preliminary data.</text>
</comment>
<name>H1HJ95_9BACT</name>
<dbReference type="EMBL" id="AGEK01000012">
    <property type="protein sequence ID" value="EHO74094.1"/>
    <property type="molecule type" value="Genomic_DNA"/>
</dbReference>
<keyword evidence="2" id="KW-1185">Reference proteome</keyword>
<protein>
    <submittedName>
        <fullName evidence="1">Uncharacterized protein</fullName>
    </submittedName>
</protein>
<dbReference type="Proteomes" id="UP000003167">
    <property type="component" value="Unassembled WGS sequence"/>
</dbReference>
<gene>
    <name evidence="1" type="ORF">HMPREF9944_00239</name>
</gene>
<proteinExistence type="predicted"/>
<organism evidence="1 2">
    <name type="scientific">Segatella maculosa OT 289</name>
    <dbReference type="NCBI Taxonomy" id="999422"/>
    <lineage>
        <taxon>Bacteria</taxon>
        <taxon>Pseudomonadati</taxon>
        <taxon>Bacteroidota</taxon>
        <taxon>Bacteroidia</taxon>
        <taxon>Bacteroidales</taxon>
        <taxon>Prevotellaceae</taxon>
        <taxon>Segatella</taxon>
    </lineage>
</organism>
<dbReference type="HOGENOM" id="CLU_138520_1_0_10"/>
<evidence type="ECO:0000313" key="2">
    <source>
        <dbReference type="Proteomes" id="UP000003167"/>
    </source>
</evidence>
<dbReference type="PATRIC" id="fig|999422.3.peg.230"/>
<sequence>MMKRTLVMTFLLSVVLSIEVQHMSVFKGYLYNDEYQVYINMDFYRNNIKVPGQEIFGELPGYFGSKRDGRKWLFVTAELKDSITAKLTITNDYGSEDLEAVLRRLPDGSFELQQNDGSTIKIAVNRKWVKIPKRLQFRASVTPITGPK</sequence>